<dbReference type="EMBL" id="JZEE01000701">
    <property type="protein sequence ID" value="KJK60868.1"/>
    <property type="molecule type" value="Genomic_DNA"/>
</dbReference>
<evidence type="ECO:0000256" key="1">
    <source>
        <dbReference type="SAM" id="SignalP"/>
    </source>
</evidence>
<evidence type="ECO:0008006" key="4">
    <source>
        <dbReference type="Google" id="ProtNLM"/>
    </source>
</evidence>
<comment type="caution">
    <text evidence="2">The sequence shown here is derived from an EMBL/GenBank/DDBJ whole genome shotgun (WGS) entry which is preliminary data.</text>
</comment>
<accession>A0A0F0I4G3</accession>
<name>A0A0F0I4G3_ASPPU</name>
<feature type="chain" id="PRO_5002443072" description="Extracellular membrane protein CFEM domain-containing protein" evidence="1">
    <location>
        <begin position="19"/>
        <end position="77"/>
    </location>
</feature>
<evidence type="ECO:0000313" key="3">
    <source>
        <dbReference type="Proteomes" id="UP000033540"/>
    </source>
</evidence>
<evidence type="ECO:0000313" key="2">
    <source>
        <dbReference type="EMBL" id="KJK60868.1"/>
    </source>
</evidence>
<reference evidence="2 3" key="1">
    <citation type="submission" date="2015-02" db="EMBL/GenBank/DDBJ databases">
        <title>Draft genome sequence of Aspergillus parasiticus SU-1.</title>
        <authorList>
            <person name="Yu J."/>
            <person name="Fedorova N."/>
            <person name="Yin Y."/>
            <person name="Losada L."/>
            <person name="Zafar N."/>
            <person name="Taujale R."/>
            <person name="Ehrlich K.C."/>
            <person name="Bhatnagar D."/>
            <person name="Cleveland T.E."/>
            <person name="Bennett J.W."/>
            <person name="Nierman W.C."/>
        </authorList>
    </citation>
    <scope>NUCLEOTIDE SEQUENCE [LARGE SCALE GENOMIC DNA]</scope>
    <source>
        <strain evidence="3">ATCC 56775 / NRRL 5862 / SRRC 143 / SU-1</strain>
    </source>
</reference>
<dbReference type="OrthoDB" id="4445226at2759"/>
<sequence>MKFIYAVLLAAVTATASALPERLETRVCGSPMCSNYVALGAADCPLDCMWGDCTKYQCITEGYDVICGKNGDSCAKA</sequence>
<protein>
    <recommendedName>
        <fullName evidence="4">Extracellular membrane protein CFEM domain-containing protein</fullName>
    </recommendedName>
</protein>
<proteinExistence type="predicted"/>
<dbReference type="Proteomes" id="UP000033540">
    <property type="component" value="Unassembled WGS sequence"/>
</dbReference>
<gene>
    <name evidence="2" type="ORF">P875_00042810</name>
</gene>
<organism evidence="2 3">
    <name type="scientific">Aspergillus parasiticus (strain ATCC 56775 / NRRL 5862 / SRRC 143 / SU-1)</name>
    <dbReference type="NCBI Taxonomy" id="1403190"/>
    <lineage>
        <taxon>Eukaryota</taxon>
        <taxon>Fungi</taxon>
        <taxon>Dikarya</taxon>
        <taxon>Ascomycota</taxon>
        <taxon>Pezizomycotina</taxon>
        <taxon>Eurotiomycetes</taxon>
        <taxon>Eurotiomycetidae</taxon>
        <taxon>Eurotiales</taxon>
        <taxon>Aspergillaceae</taxon>
        <taxon>Aspergillus</taxon>
        <taxon>Aspergillus subgen. Circumdati</taxon>
    </lineage>
</organism>
<keyword evidence="1" id="KW-0732">Signal</keyword>
<feature type="signal peptide" evidence="1">
    <location>
        <begin position="1"/>
        <end position="18"/>
    </location>
</feature>
<dbReference type="AlphaFoldDB" id="A0A0F0I4G3"/>